<sequence length="110" mass="11680">MGNTILGRTHFLSELSASSVTRTCEQGSVERPGGKKGRSKAVLWEPDLVQVLEAAEGREMKELGGAAAQALRQLLTQLLGSQSQQPPTEAQREGPESAGLPRVTAPHGFC</sequence>
<dbReference type="Proteomes" id="UP001152622">
    <property type="component" value="Chromosome 12"/>
</dbReference>
<evidence type="ECO:0000313" key="2">
    <source>
        <dbReference type="EMBL" id="KAJ8345231.1"/>
    </source>
</evidence>
<proteinExistence type="predicted"/>
<evidence type="ECO:0000256" key="1">
    <source>
        <dbReference type="SAM" id="MobiDB-lite"/>
    </source>
</evidence>
<reference evidence="2" key="1">
    <citation type="journal article" date="2023" name="Science">
        <title>Genome structures resolve the early diversification of teleost fishes.</title>
        <authorList>
            <person name="Parey E."/>
            <person name="Louis A."/>
            <person name="Montfort J."/>
            <person name="Bouchez O."/>
            <person name="Roques C."/>
            <person name="Iampietro C."/>
            <person name="Lluch J."/>
            <person name="Castinel A."/>
            <person name="Donnadieu C."/>
            <person name="Desvignes T."/>
            <person name="Floi Bucao C."/>
            <person name="Jouanno E."/>
            <person name="Wen M."/>
            <person name="Mejri S."/>
            <person name="Dirks R."/>
            <person name="Jansen H."/>
            <person name="Henkel C."/>
            <person name="Chen W.J."/>
            <person name="Zahm M."/>
            <person name="Cabau C."/>
            <person name="Klopp C."/>
            <person name="Thompson A.W."/>
            <person name="Robinson-Rechavi M."/>
            <person name="Braasch I."/>
            <person name="Lecointre G."/>
            <person name="Bobe J."/>
            <person name="Postlethwait J.H."/>
            <person name="Berthelot C."/>
            <person name="Roest Crollius H."/>
            <person name="Guiguen Y."/>
        </authorList>
    </citation>
    <scope>NUCLEOTIDE SEQUENCE</scope>
    <source>
        <strain evidence="2">WJC10195</strain>
    </source>
</reference>
<protein>
    <submittedName>
        <fullName evidence="2">Uncharacterized protein</fullName>
    </submittedName>
</protein>
<evidence type="ECO:0000313" key="3">
    <source>
        <dbReference type="Proteomes" id="UP001152622"/>
    </source>
</evidence>
<dbReference type="AlphaFoldDB" id="A0A9Q1EUD0"/>
<name>A0A9Q1EUD0_SYNKA</name>
<dbReference type="EMBL" id="JAINUF010000012">
    <property type="protein sequence ID" value="KAJ8345231.1"/>
    <property type="molecule type" value="Genomic_DNA"/>
</dbReference>
<comment type="caution">
    <text evidence="2">The sequence shown here is derived from an EMBL/GenBank/DDBJ whole genome shotgun (WGS) entry which is preliminary data.</text>
</comment>
<gene>
    <name evidence="2" type="ORF">SKAU_G00294240</name>
</gene>
<keyword evidence="3" id="KW-1185">Reference proteome</keyword>
<organism evidence="2 3">
    <name type="scientific">Synaphobranchus kaupii</name>
    <name type="common">Kaup's arrowtooth eel</name>
    <dbReference type="NCBI Taxonomy" id="118154"/>
    <lineage>
        <taxon>Eukaryota</taxon>
        <taxon>Metazoa</taxon>
        <taxon>Chordata</taxon>
        <taxon>Craniata</taxon>
        <taxon>Vertebrata</taxon>
        <taxon>Euteleostomi</taxon>
        <taxon>Actinopterygii</taxon>
        <taxon>Neopterygii</taxon>
        <taxon>Teleostei</taxon>
        <taxon>Anguilliformes</taxon>
        <taxon>Synaphobranchidae</taxon>
        <taxon>Synaphobranchus</taxon>
    </lineage>
</organism>
<dbReference type="OrthoDB" id="8954335at2759"/>
<accession>A0A9Q1EUD0</accession>
<feature type="region of interest" description="Disordered" evidence="1">
    <location>
        <begin position="78"/>
        <end position="110"/>
    </location>
</feature>